<dbReference type="Gene3D" id="3.30.565.10">
    <property type="entry name" value="Histidine kinase-like ATPase, C-terminal domain"/>
    <property type="match status" value="1"/>
</dbReference>
<dbReference type="Pfam" id="PF14501">
    <property type="entry name" value="HATPase_c_5"/>
    <property type="match status" value="1"/>
</dbReference>
<dbReference type="InterPro" id="IPR032834">
    <property type="entry name" value="NatK-like_C"/>
</dbReference>
<dbReference type="GO" id="GO:0042802">
    <property type="term" value="F:identical protein binding"/>
    <property type="evidence" value="ECO:0007669"/>
    <property type="project" value="TreeGrafter"/>
</dbReference>
<feature type="transmembrane region" description="Helical" evidence="2">
    <location>
        <begin position="57"/>
        <end position="86"/>
    </location>
</feature>
<dbReference type="EMBL" id="WJEE01000009">
    <property type="protein sequence ID" value="MRI65884.1"/>
    <property type="molecule type" value="Genomic_DNA"/>
</dbReference>
<sequence>MDVAILAVASLVAENLSQIIRYSIVTDQPFYVGISGLFLLCFFAIFTYLYRLFITKVWHMFTIATQILLFIIVWITTTVIYFNLFIALNRKLYYAAIFNVLIETIYLLLMFIMFTILMRNIKKENTLKRKEIEREQMLQYMQELERINKDMQSFRHDYQNILLTMQGYIEQNNIEGLKNYFDNYIIKVENNTLHRNHLFHQLDKIKLIELKGFLSSKILLAQESNININVEVSDQIQAVEMNIIDLIRLIGILLDNALEASLHQEERELNMAFMQKMDGSLLIVIENRIGNEEITIRELFQAGYSTKGTGRGNGLTTARQIINHWSNTTMNTRIENQFFIHEIEIKTVNLHISVPYEKTLV</sequence>
<reference evidence="4 5" key="1">
    <citation type="submission" date="2019-10" db="EMBL/GenBank/DDBJ databases">
        <title>Gracilibacillus salitolerans sp. nov., a moderate halophile isolated from a saline soil in northwest China.</title>
        <authorList>
            <person name="Gan L."/>
        </authorList>
    </citation>
    <scope>NUCLEOTIDE SEQUENCE [LARGE SCALE GENOMIC DNA]</scope>
    <source>
        <strain evidence="4 5">TP2-8</strain>
    </source>
</reference>
<organism evidence="4 5">
    <name type="scientific">Gracilibacillus thailandensis</name>
    <dbReference type="NCBI Taxonomy" id="563735"/>
    <lineage>
        <taxon>Bacteria</taxon>
        <taxon>Bacillati</taxon>
        <taxon>Bacillota</taxon>
        <taxon>Bacilli</taxon>
        <taxon>Bacillales</taxon>
        <taxon>Bacillaceae</taxon>
        <taxon>Gracilibacillus</taxon>
    </lineage>
</organism>
<dbReference type="AlphaFoldDB" id="A0A6N7QWH7"/>
<dbReference type="SUPFAM" id="SSF55874">
    <property type="entry name" value="ATPase domain of HSP90 chaperone/DNA topoisomerase II/histidine kinase"/>
    <property type="match status" value="1"/>
</dbReference>
<feature type="transmembrane region" description="Helical" evidence="2">
    <location>
        <begin position="31"/>
        <end position="50"/>
    </location>
</feature>
<feature type="transmembrane region" description="Helical" evidence="2">
    <location>
        <begin position="92"/>
        <end position="118"/>
    </location>
</feature>
<evidence type="ECO:0000313" key="5">
    <source>
        <dbReference type="Proteomes" id="UP000435187"/>
    </source>
</evidence>
<name>A0A6N7QWH7_9BACI</name>
<evidence type="ECO:0000313" key="4">
    <source>
        <dbReference type="EMBL" id="MRI65884.1"/>
    </source>
</evidence>
<comment type="caution">
    <text evidence="4">The sequence shown here is derived from an EMBL/GenBank/DDBJ whole genome shotgun (WGS) entry which is preliminary data.</text>
</comment>
<keyword evidence="2" id="KW-1133">Transmembrane helix</keyword>
<keyword evidence="5" id="KW-1185">Reference proteome</keyword>
<proteinExistence type="predicted"/>
<protein>
    <submittedName>
        <fullName evidence="4">GHKL domain-containing protein</fullName>
    </submittedName>
</protein>
<accession>A0A6N7QWH7</accession>
<keyword evidence="1" id="KW-0175">Coiled coil</keyword>
<feature type="coiled-coil region" evidence="1">
    <location>
        <begin position="127"/>
        <end position="157"/>
    </location>
</feature>
<dbReference type="PANTHER" id="PTHR40448">
    <property type="entry name" value="TWO-COMPONENT SENSOR HISTIDINE KINASE"/>
    <property type="match status" value="1"/>
</dbReference>
<dbReference type="RefSeq" id="WP_153834659.1">
    <property type="nucleotide sequence ID" value="NZ_JBHUMW010000018.1"/>
</dbReference>
<keyword evidence="2" id="KW-0812">Transmembrane</keyword>
<dbReference type="InterPro" id="IPR036890">
    <property type="entry name" value="HATPase_C_sf"/>
</dbReference>
<feature type="domain" description="Sensor histidine kinase NatK-like C-terminal" evidence="3">
    <location>
        <begin position="241"/>
        <end position="345"/>
    </location>
</feature>
<evidence type="ECO:0000259" key="3">
    <source>
        <dbReference type="Pfam" id="PF14501"/>
    </source>
</evidence>
<keyword evidence="2" id="KW-0472">Membrane</keyword>
<evidence type="ECO:0000256" key="1">
    <source>
        <dbReference type="SAM" id="Coils"/>
    </source>
</evidence>
<evidence type="ECO:0000256" key="2">
    <source>
        <dbReference type="SAM" id="Phobius"/>
    </source>
</evidence>
<gene>
    <name evidence="4" type="ORF">GH885_05930</name>
</gene>
<dbReference type="Proteomes" id="UP000435187">
    <property type="component" value="Unassembled WGS sequence"/>
</dbReference>
<dbReference type="PANTHER" id="PTHR40448:SF1">
    <property type="entry name" value="TWO-COMPONENT SENSOR HISTIDINE KINASE"/>
    <property type="match status" value="1"/>
</dbReference>